<feature type="transmembrane region" description="Helical" evidence="2">
    <location>
        <begin position="293"/>
        <end position="312"/>
    </location>
</feature>
<feature type="region of interest" description="Disordered" evidence="1">
    <location>
        <begin position="202"/>
        <end position="227"/>
    </location>
</feature>
<keyword evidence="2" id="KW-1133">Transmembrane helix</keyword>
<dbReference type="EMBL" id="CP089982">
    <property type="protein sequence ID" value="WXA92983.1"/>
    <property type="molecule type" value="Genomic_DNA"/>
</dbReference>
<name>A0ABZ2K2N3_9BACT</name>
<keyword evidence="4" id="KW-1185">Reference proteome</keyword>
<protein>
    <submittedName>
        <fullName evidence="3">Tetratricopeptide repeat protein</fullName>
    </submittedName>
</protein>
<evidence type="ECO:0000313" key="3">
    <source>
        <dbReference type="EMBL" id="WXA92983.1"/>
    </source>
</evidence>
<dbReference type="Gene3D" id="1.25.40.10">
    <property type="entry name" value="Tetratricopeptide repeat domain"/>
    <property type="match status" value="1"/>
</dbReference>
<dbReference type="Proteomes" id="UP001379533">
    <property type="component" value="Chromosome"/>
</dbReference>
<organism evidence="3 4">
    <name type="scientific">Pendulispora brunnea</name>
    <dbReference type="NCBI Taxonomy" id="2905690"/>
    <lineage>
        <taxon>Bacteria</taxon>
        <taxon>Pseudomonadati</taxon>
        <taxon>Myxococcota</taxon>
        <taxon>Myxococcia</taxon>
        <taxon>Myxococcales</taxon>
        <taxon>Sorangiineae</taxon>
        <taxon>Pendulisporaceae</taxon>
        <taxon>Pendulispora</taxon>
    </lineage>
</organism>
<evidence type="ECO:0000313" key="4">
    <source>
        <dbReference type="Proteomes" id="UP001379533"/>
    </source>
</evidence>
<dbReference type="SUPFAM" id="SSF48452">
    <property type="entry name" value="TPR-like"/>
    <property type="match status" value="1"/>
</dbReference>
<dbReference type="InterPro" id="IPR011990">
    <property type="entry name" value="TPR-like_helical_dom_sf"/>
</dbReference>
<dbReference type="RefSeq" id="WP_394843582.1">
    <property type="nucleotide sequence ID" value="NZ_CP089982.1"/>
</dbReference>
<dbReference type="PROSITE" id="PS51257">
    <property type="entry name" value="PROKAR_LIPOPROTEIN"/>
    <property type="match status" value="1"/>
</dbReference>
<keyword evidence="2" id="KW-0472">Membrane</keyword>
<evidence type="ECO:0000256" key="1">
    <source>
        <dbReference type="SAM" id="MobiDB-lite"/>
    </source>
</evidence>
<accession>A0ABZ2K2N3</accession>
<sequence length="340" mass="35259">MRRSVFRAWVSVVGVCACFAYQSVSPVSSAWAQTGESLAAGRALFDEGMQLFERGKYADACPKFEASLARLPGNGTRGKLAECYEKIGRTASAWALYREVAVLAARAGDATRQQVASDRAKALEPKLARVTVKATATPGLVVKRNGEPLVPGELGSAIAVDPGDITIEASAPERKPWSHRVKIEQGGSLQVEIPPLPPVEAPRAVAQTAPPPPREEETPAPRSSGLGWQRTAGIVAGGAGLATMLVGGYFALSAKSTYDDAFNGDCSHADNTCTAAGQRDTESAHDKATVSTILVGTGAAIAVTGAVLFFTAPKAPSNHAVRVTPSVGLGQAGLVVSGRL</sequence>
<reference evidence="3 4" key="1">
    <citation type="submission" date="2021-12" db="EMBL/GenBank/DDBJ databases">
        <title>Discovery of the Pendulisporaceae a myxobacterial family with distinct sporulation behavior and unique specialized metabolism.</title>
        <authorList>
            <person name="Garcia R."/>
            <person name="Popoff A."/>
            <person name="Bader C.D."/>
            <person name="Loehr J."/>
            <person name="Walesch S."/>
            <person name="Walt C."/>
            <person name="Boldt J."/>
            <person name="Bunk B."/>
            <person name="Haeckl F.J.F.P.J."/>
            <person name="Gunesch A.P."/>
            <person name="Birkelbach J."/>
            <person name="Nuebel U."/>
            <person name="Pietschmann T."/>
            <person name="Bach T."/>
            <person name="Mueller R."/>
        </authorList>
    </citation>
    <scope>NUCLEOTIDE SEQUENCE [LARGE SCALE GENOMIC DNA]</scope>
    <source>
        <strain evidence="3 4">MSr12523</strain>
    </source>
</reference>
<gene>
    <name evidence="3" type="ORF">LZC95_41850</name>
</gene>
<keyword evidence="2" id="KW-0812">Transmembrane</keyword>
<evidence type="ECO:0000256" key="2">
    <source>
        <dbReference type="SAM" id="Phobius"/>
    </source>
</evidence>
<proteinExistence type="predicted"/>